<protein>
    <submittedName>
        <fullName evidence="1">Phage protein</fullName>
    </submittedName>
</protein>
<proteinExistence type="predicted"/>
<evidence type="ECO:0000313" key="2">
    <source>
        <dbReference type="Proteomes" id="UP000029227"/>
    </source>
</evidence>
<organism evidence="1 2">
    <name type="scientific">Photobacterium aphoticum</name>
    <dbReference type="NCBI Taxonomy" id="754436"/>
    <lineage>
        <taxon>Bacteria</taxon>
        <taxon>Pseudomonadati</taxon>
        <taxon>Pseudomonadota</taxon>
        <taxon>Gammaproteobacteria</taxon>
        <taxon>Vibrionales</taxon>
        <taxon>Vibrionaceae</taxon>
        <taxon>Photobacterium</taxon>
    </lineage>
</organism>
<name>A0A090R1G1_9GAMM</name>
<evidence type="ECO:0000313" key="1">
    <source>
        <dbReference type="EMBL" id="GAL07949.1"/>
    </source>
</evidence>
<dbReference type="STRING" id="754436.JCM19237_329"/>
<dbReference type="AlphaFoldDB" id="A0A090R1G1"/>
<dbReference type="eggNOG" id="ENOG5031PZI">
    <property type="taxonomic scope" value="Bacteria"/>
</dbReference>
<dbReference type="EMBL" id="BBMN01000020">
    <property type="protein sequence ID" value="GAL07949.1"/>
    <property type="molecule type" value="Genomic_DNA"/>
</dbReference>
<gene>
    <name evidence="1" type="ORF">JCM19237_329</name>
</gene>
<reference evidence="1 2" key="1">
    <citation type="journal article" date="2014" name="Genome Announc.">
        <title>Draft Genome Sequences of Two Vibrionaceae Species, Vibrio ponticus C121 and Photobacterium aphoticum C119, Isolated as Coral Reef Microbiota.</title>
        <authorList>
            <person name="Al-saari N."/>
            <person name="Meirelles P.M."/>
            <person name="Mino S."/>
            <person name="Suda W."/>
            <person name="Oshima K."/>
            <person name="Hattori M."/>
            <person name="Ohkuma M."/>
            <person name="Thompson F.L."/>
            <person name="Gomez-Gil B."/>
            <person name="Sawabe T."/>
            <person name="Sawabe T."/>
        </authorList>
    </citation>
    <scope>NUCLEOTIDE SEQUENCE [LARGE SCALE GENOMIC DNA]</scope>
    <source>
        <strain evidence="1 2">JCM 19237</strain>
    </source>
</reference>
<dbReference type="Proteomes" id="UP000029227">
    <property type="component" value="Unassembled WGS sequence"/>
</dbReference>
<accession>A0A090R1G1</accession>
<sequence>MEKAKSYASKIMATPFQQGWQWIIEVTGDNVPMDFEIYVKDLDFGLGSIDADVTNIGSGSIGKPTSSNAGEVTMTVRDHIDGRVLKWFQTQLAKVKHPNGTVGLPKDYVFTMTVWLVSDAAIKTPLTSMQVFAVKCDTTLSYESEGQFIAYPMTFQKFSTLGAKPL</sequence>
<comment type="caution">
    <text evidence="1">The sequence shown here is derived from an EMBL/GenBank/DDBJ whole genome shotgun (WGS) entry which is preliminary data.</text>
</comment>